<evidence type="ECO:0000313" key="2">
    <source>
        <dbReference type="EMBL" id="QOY40930.1"/>
    </source>
</evidence>
<dbReference type="VEuPathDB" id="CryptoDB:CPATCC_0011980"/>
<sequence>MENIILEVEGLLLSLKLILPWLDYLDDVPIVRMTIPIMSKIVYLELLEKMFSNKLKEEVIIKRRRLDLFTQKSIFKKIYDNDSNNDVKLKKEEKEKEHKQDNQKEQEDIDEEFLREEDKFIRDLFLKMHAFEWKYESNSGNYRLKSIYENNFIMKSYEYIRDNQIIKLYVQVLNEILNLLSESTELLIYKEKKVKFYLDPIMDFDINLYNQTNLVYSITSEKQGINIIYGMGGSYSDIINSITRCYCLNSGNNNNNNNNNNMNVNNNNNNISNNMGGLGIGRFQNFLYCIMGEISIELIINQVCEQAKKYRSEFVNTGGYINGISVNDISMMNNGVFNLGISSSEKNFGMTRRSSWGGFNTNINNNNSNSNNNNNNKKEKNVSITNFSNNYQNDPGNLGVNTFSLGSLKASEYEEMTDLTKELILKPISLLKSCYPKVIVMTQTARLQPKVLSLTRRLWQKGIRSEYRLTPVRSLAIFLEKLKKDTLVELLIVVMFQNSNINSASGITGATGTGAMAAGTTGTTGTTGTGTGIETGVTVGGAVISNNSLQMDENPNLIYNSANIGNQEMYTNGSGHHGGGISTVSSSLEGLNSTGTVIGTGTSIARSGTISGSVAGTGNVSALVSGSASVPSSVSLSGPISGSASVIGAVIGSGTLIGSTTGSGSVSSSISGPGLGQVLGPGSGTSNFSDGIKNKNVIFRIEPISGFYYETSGLHSVKVILDNEENVVNYVLTKRKRQMIN</sequence>
<reference evidence="2 3" key="1">
    <citation type="submission" date="2019-09" db="EMBL/GenBank/DDBJ databases">
        <title>Consistent, comparative and evidence-based genome assembly and annotation for Cryptosporidium parvum, C. hominis and C. tyzzeri.</title>
        <authorList>
            <person name="Baptista R.P."/>
            <person name="Li Y."/>
            <person name="Sateriale A."/>
            <person name="Ansell B."/>
            <person name="Jex A."/>
            <person name="Sanders M."/>
            <person name="Brooks K."/>
            <person name="Tracey A."/>
            <person name="Berriman M."/>
            <person name="Striepen B."/>
            <person name="Cotton J.A."/>
            <person name="Kissinger J.C."/>
        </authorList>
    </citation>
    <scope>NUCLEOTIDE SEQUENCE [LARGE SCALE GENOMIC DNA]</scope>
    <source>
        <strain evidence="2 3">IOWA-ATCC</strain>
    </source>
</reference>
<name>A0A7S7REY1_CRYPV</name>
<gene>
    <name evidence="2" type="ORF">CPATCC_002548</name>
</gene>
<organism evidence="2 3">
    <name type="scientific">Cryptosporidium parvum</name>
    <dbReference type="NCBI Taxonomy" id="5807"/>
    <lineage>
        <taxon>Eukaryota</taxon>
        <taxon>Sar</taxon>
        <taxon>Alveolata</taxon>
        <taxon>Apicomplexa</taxon>
        <taxon>Conoidasida</taxon>
        <taxon>Coccidia</taxon>
        <taxon>Eucoccidiorida</taxon>
        <taxon>Eimeriorina</taxon>
        <taxon>Cryptosporidiidae</taxon>
        <taxon>Cryptosporidium</taxon>
    </lineage>
</organism>
<protein>
    <submittedName>
        <fullName evidence="2">Uncharacterized protein</fullName>
    </submittedName>
</protein>
<dbReference type="Proteomes" id="UP000593906">
    <property type="component" value="Chromosome 6"/>
</dbReference>
<dbReference type="AlphaFoldDB" id="A0A7S7REY1"/>
<proteinExistence type="predicted"/>
<evidence type="ECO:0000313" key="3">
    <source>
        <dbReference type="Proteomes" id="UP000593906"/>
    </source>
</evidence>
<feature type="region of interest" description="Disordered" evidence="1">
    <location>
        <begin position="359"/>
        <end position="380"/>
    </location>
</feature>
<dbReference type="EMBL" id="CP044417">
    <property type="protein sequence ID" value="QOY40930.1"/>
    <property type="molecule type" value="Genomic_DNA"/>
</dbReference>
<feature type="compositionally biased region" description="Low complexity" evidence="1">
    <location>
        <begin position="360"/>
        <end position="375"/>
    </location>
</feature>
<evidence type="ECO:0000256" key="1">
    <source>
        <dbReference type="SAM" id="MobiDB-lite"/>
    </source>
</evidence>
<accession>A0A7S7REY1</accession>